<comment type="caution">
    <text evidence="1">The sequence shown here is derived from an EMBL/GenBank/DDBJ whole genome shotgun (WGS) entry which is preliminary data.</text>
</comment>
<proteinExistence type="predicted"/>
<accession>A0A918LLC2</accession>
<name>A0A918LLC2_STRGD</name>
<sequence length="315" mass="33771">MPAAASPPPSPAEGPVVVSYGTRASSTRVVARGPHRFHWYRTPGESTVKASYHDLPSALFDPFRATRTPAVRFALPEAAADGDQSYVLPDAVSIGWHLLTGAAVPRHYADVLGHVGEAVHALHHHASRGDPARAVPWLRGLARWLRTRPDPMARHLLHHLGARRHARLTRWAAEALAAPGGPLLGTVTPGTIVVDRRDRTAHLLVTPEAGHGAAVLDLGTLAEALSTSLDVASRGAHRAPENLAYGLLWDAFLAGYGPSPGPDALSHAVALRRVHRLRGIEAHLGDNAFLQEQLDALPELVDQPGQLLIPNARRH</sequence>
<evidence type="ECO:0000313" key="2">
    <source>
        <dbReference type="Proteomes" id="UP000653493"/>
    </source>
</evidence>
<dbReference type="AlphaFoldDB" id="A0A918LLC2"/>
<protein>
    <submittedName>
        <fullName evidence="1">Uncharacterized protein</fullName>
    </submittedName>
</protein>
<dbReference type="EMBL" id="BMSL01000035">
    <property type="protein sequence ID" value="GGS67732.1"/>
    <property type="molecule type" value="Genomic_DNA"/>
</dbReference>
<evidence type="ECO:0000313" key="1">
    <source>
        <dbReference type="EMBL" id="GGS67732.1"/>
    </source>
</evidence>
<reference evidence="1" key="2">
    <citation type="submission" date="2020-09" db="EMBL/GenBank/DDBJ databases">
        <authorList>
            <person name="Sun Q."/>
            <person name="Ohkuma M."/>
        </authorList>
    </citation>
    <scope>NUCLEOTIDE SEQUENCE</scope>
    <source>
        <strain evidence="1">JCM 4234</strain>
    </source>
</reference>
<keyword evidence="2" id="KW-1185">Reference proteome</keyword>
<gene>
    <name evidence="1" type="ORF">GCM10010238_65610</name>
</gene>
<reference evidence="1" key="1">
    <citation type="journal article" date="2014" name="Int. J. Syst. Evol. Microbiol.">
        <title>Complete genome sequence of Corynebacterium casei LMG S-19264T (=DSM 44701T), isolated from a smear-ripened cheese.</title>
        <authorList>
            <consortium name="US DOE Joint Genome Institute (JGI-PGF)"/>
            <person name="Walter F."/>
            <person name="Albersmeier A."/>
            <person name="Kalinowski J."/>
            <person name="Ruckert C."/>
        </authorList>
    </citation>
    <scope>NUCLEOTIDE SEQUENCE</scope>
    <source>
        <strain evidence="1">JCM 4234</strain>
    </source>
</reference>
<organism evidence="1 2">
    <name type="scientific">Streptomyces griseoviridis</name>
    <dbReference type="NCBI Taxonomy" id="45398"/>
    <lineage>
        <taxon>Bacteria</taxon>
        <taxon>Bacillati</taxon>
        <taxon>Actinomycetota</taxon>
        <taxon>Actinomycetes</taxon>
        <taxon>Kitasatosporales</taxon>
        <taxon>Streptomycetaceae</taxon>
        <taxon>Streptomyces</taxon>
    </lineage>
</organism>
<dbReference type="Proteomes" id="UP000653493">
    <property type="component" value="Unassembled WGS sequence"/>
</dbReference>